<comment type="caution">
    <text evidence="1">The sequence shown here is derived from an EMBL/GenBank/DDBJ whole genome shotgun (WGS) entry which is preliminary data.</text>
</comment>
<name>A0AA39ZA47_9PEZI</name>
<organism evidence="1 2">
    <name type="scientific">Cercophora samala</name>
    <dbReference type="NCBI Taxonomy" id="330535"/>
    <lineage>
        <taxon>Eukaryota</taxon>
        <taxon>Fungi</taxon>
        <taxon>Dikarya</taxon>
        <taxon>Ascomycota</taxon>
        <taxon>Pezizomycotina</taxon>
        <taxon>Sordariomycetes</taxon>
        <taxon>Sordariomycetidae</taxon>
        <taxon>Sordariales</taxon>
        <taxon>Lasiosphaeriaceae</taxon>
        <taxon>Cercophora</taxon>
    </lineage>
</organism>
<evidence type="ECO:0000313" key="1">
    <source>
        <dbReference type="EMBL" id="KAK0667126.1"/>
    </source>
</evidence>
<reference evidence="1" key="1">
    <citation type="submission" date="2023-06" db="EMBL/GenBank/DDBJ databases">
        <title>Genome-scale phylogeny and comparative genomics of the fungal order Sordariales.</title>
        <authorList>
            <consortium name="Lawrence Berkeley National Laboratory"/>
            <person name="Hensen N."/>
            <person name="Bonometti L."/>
            <person name="Westerberg I."/>
            <person name="Brannstrom I.O."/>
            <person name="Guillou S."/>
            <person name="Cros-Aarteil S."/>
            <person name="Calhoun S."/>
            <person name="Haridas S."/>
            <person name="Kuo A."/>
            <person name="Mondo S."/>
            <person name="Pangilinan J."/>
            <person name="Riley R."/>
            <person name="Labutti K."/>
            <person name="Andreopoulos B."/>
            <person name="Lipzen A."/>
            <person name="Chen C."/>
            <person name="Yanf M."/>
            <person name="Daum C."/>
            <person name="Ng V."/>
            <person name="Clum A."/>
            <person name="Steindorff A."/>
            <person name="Ohm R."/>
            <person name="Martin F."/>
            <person name="Silar P."/>
            <person name="Natvig D."/>
            <person name="Lalanne C."/>
            <person name="Gautier V."/>
            <person name="Ament-Velasquez S.L."/>
            <person name="Kruys A."/>
            <person name="Hutchinson M.I."/>
            <person name="Powell A.J."/>
            <person name="Barry K."/>
            <person name="Miller A.N."/>
            <person name="Grigoriev I.V."/>
            <person name="Debuchy R."/>
            <person name="Gladieux P."/>
            <person name="Thoren M.H."/>
            <person name="Johannesson H."/>
        </authorList>
    </citation>
    <scope>NUCLEOTIDE SEQUENCE</scope>
    <source>
        <strain evidence="1">CBS 307.81</strain>
    </source>
</reference>
<protein>
    <submittedName>
        <fullName evidence="1">Uncharacterized protein</fullName>
    </submittedName>
</protein>
<proteinExistence type="predicted"/>
<dbReference type="AlphaFoldDB" id="A0AA39ZA47"/>
<evidence type="ECO:0000313" key="2">
    <source>
        <dbReference type="Proteomes" id="UP001174997"/>
    </source>
</evidence>
<sequence>MASDGSFPRDKCKALHKDALRCEQPTAPDSAWCAKHHDQKAVIYGLTKHHKSRVNQLEYLNISPFNNPEHAVEVLSFLNQVIALRILTSICFFPSADGIEDGHNIWLTKLGRRRDDATFAIRKYRREGHAVDLEPYVSLVEWVQRLREEHCLLDDPDRVREDAISWDVEWGDDGHDYTTSDGWLDWAIQMSNEKHPGPEGDPPPLVQHVTVQTDNIPDQAGAEEEARVPLRARAAVLINEVRFVGSRIKYDYRVTMKPVLQRVFESLRNCFKDEREDGDW</sequence>
<keyword evidence="2" id="KW-1185">Reference proteome</keyword>
<dbReference type="Proteomes" id="UP001174997">
    <property type="component" value="Unassembled WGS sequence"/>
</dbReference>
<gene>
    <name evidence="1" type="ORF">QBC41DRAFT_374919</name>
</gene>
<dbReference type="EMBL" id="JAULSY010000077">
    <property type="protein sequence ID" value="KAK0667126.1"/>
    <property type="molecule type" value="Genomic_DNA"/>
</dbReference>
<accession>A0AA39ZA47</accession>